<organism evidence="2">
    <name type="scientific">uncultured Poseidoniia archaeon</name>
    <dbReference type="NCBI Taxonomy" id="1697135"/>
    <lineage>
        <taxon>Archaea</taxon>
        <taxon>Methanobacteriati</taxon>
        <taxon>Thermoplasmatota</taxon>
        <taxon>Candidatus Poseidoniia</taxon>
        <taxon>environmental samples</taxon>
    </lineage>
</organism>
<dbReference type="Gene3D" id="3.40.50.620">
    <property type="entry name" value="HUPs"/>
    <property type="match status" value="1"/>
</dbReference>
<evidence type="ECO:0008006" key="3">
    <source>
        <dbReference type="Google" id="ProtNLM"/>
    </source>
</evidence>
<dbReference type="GO" id="GO:0002143">
    <property type="term" value="P:tRNA wobble position uridine thiolation"/>
    <property type="evidence" value="ECO:0007669"/>
    <property type="project" value="TreeGrafter"/>
</dbReference>
<dbReference type="GO" id="GO:0016740">
    <property type="term" value="F:transferase activity"/>
    <property type="evidence" value="ECO:0007669"/>
    <property type="project" value="UniProtKB-KW"/>
</dbReference>
<proteinExistence type="predicted"/>
<name>A0A1B1TFI6_9ARCH</name>
<dbReference type="PANTHER" id="PTHR11807">
    <property type="entry name" value="ATPASES OF THE PP SUPERFAMILY-RELATED"/>
    <property type="match status" value="1"/>
</dbReference>
<sequence length="129" mass="14651">MALGHNLDDMAQSILMNLQKGEIERSVRLAPHTSSPLEGLAPRIVPLRWIPEQEIHAHAVISHLPFFHGDCPHAPGAMRQLSRGIIANLEQKLQAQGMDFYTLLKRLGDYIEKEKKNLQKLRIAHYAMK</sequence>
<dbReference type="GO" id="GO:0000049">
    <property type="term" value="F:tRNA binding"/>
    <property type="evidence" value="ECO:0007669"/>
    <property type="project" value="TreeGrafter"/>
</dbReference>
<accession>A0A1B1TFI6</accession>
<reference evidence="2" key="1">
    <citation type="submission" date="2014-11" db="EMBL/GenBank/DDBJ databases">
        <authorList>
            <person name="Zhu J."/>
            <person name="Qi W."/>
            <person name="Song R."/>
        </authorList>
    </citation>
    <scope>NUCLEOTIDE SEQUENCE</scope>
</reference>
<protein>
    <recommendedName>
        <fullName evidence="3">tRNA(Ile)-lysidine/2-thiocytidine synthase N-terminal domain-containing protein</fullName>
    </recommendedName>
</protein>
<dbReference type="InterPro" id="IPR014729">
    <property type="entry name" value="Rossmann-like_a/b/a_fold"/>
</dbReference>
<dbReference type="PANTHER" id="PTHR11807:SF12">
    <property type="entry name" value="CYTOPLASMIC TRNA 2-THIOLATION PROTEIN 1"/>
    <property type="match status" value="1"/>
</dbReference>
<evidence type="ECO:0000313" key="2">
    <source>
        <dbReference type="EMBL" id="ANV81036.1"/>
    </source>
</evidence>
<dbReference type="AlphaFoldDB" id="A0A1B1TFI6"/>
<dbReference type="EMBL" id="KP211916">
    <property type="protein sequence ID" value="ANV81036.1"/>
    <property type="molecule type" value="Genomic_DNA"/>
</dbReference>
<reference evidence="2" key="2">
    <citation type="journal article" date="2015" name="ISME J.">
        <title>A new class of marine Euryarchaeota group II from the Mediterranean deep chlorophyll maximum.</title>
        <authorList>
            <person name="Martin-Cuadrado A.B."/>
            <person name="Garcia-Heredia I."/>
            <person name="Molto A.G."/>
            <person name="Lopez-Ubeda R."/>
            <person name="Kimes N."/>
            <person name="Lopez-Garcia P."/>
            <person name="Moreira D."/>
            <person name="Rodriguez-Valera F."/>
        </authorList>
    </citation>
    <scope>NUCLEOTIDE SEQUENCE</scope>
</reference>
<keyword evidence="1" id="KW-0808">Transferase</keyword>
<dbReference type="GO" id="GO:0002144">
    <property type="term" value="C:cytosolic tRNA wobble base thiouridylase complex"/>
    <property type="evidence" value="ECO:0007669"/>
    <property type="project" value="TreeGrafter"/>
</dbReference>
<evidence type="ECO:0000256" key="1">
    <source>
        <dbReference type="ARBA" id="ARBA00022679"/>
    </source>
</evidence>
<dbReference type="SUPFAM" id="SSF52402">
    <property type="entry name" value="Adenine nucleotide alpha hydrolases-like"/>
    <property type="match status" value="1"/>
</dbReference>